<keyword evidence="3 6" id="KW-0812">Transmembrane</keyword>
<evidence type="ECO:0000256" key="3">
    <source>
        <dbReference type="ARBA" id="ARBA00022692"/>
    </source>
</evidence>
<accession>A0A146KFN6</accession>
<feature type="transmembrane region" description="Helical" evidence="6">
    <location>
        <begin position="41"/>
        <end position="61"/>
    </location>
</feature>
<dbReference type="PRINTS" id="PR00171">
    <property type="entry name" value="SUGRTRNSPORT"/>
</dbReference>
<evidence type="ECO:0000259" key="7">
    <source>
        <dbReference type="PROSITE" id="PS50850"/>
    </source>
</evidence>
<dbReference type="Gene3D" id="1.20.1250.20">
    <property type="entry name" value="MFS general substrate transporter like domains"/>
    <property type="match status" value="2"/>
</dbReference>
<evidence type="ECO:0000256" key="6">
    <source>
        <dbReference type="SAM" id="Phobius"/>
    </source>
</evidence>
<dbReference type="InterPro" id="IPR003663">
    <property type="entry name" value="Sugar/inositol_transpt"/>
</dbReference>
<dbReference type="PROSITE" id="PS50850">
    <property type="entry name" value="MFS"/>
    <property type="match status" value="1"/>
</dbReference>
<evidence type="ECO:0000256" key="4">
    <source>
        <dbReference type="ARBA" id="ARBA00022989"/>
    </source>
</evidence>
<dbReference type="InterPro" id="IPR020846">
    <property type="entry name" value="MFS_dom"/>
</dbReference>
<dbReference type="EMBL" id="GDID01002507">
    <property type="protein sequence ID" value="JAP94099.1"/>
    <property type="molecule type" value="Transcribed_RNA"/>
</dbReference>
<evidence type="ECO:0000256" key="1">
    <source>
        <dbReference type="ARBA" id="ARBA00004141"/>
    </source>
</evidence>
<dbReference type="AlphaFoldDB" id="A0A146KFN6"/>
<organism evidence="8">
    <name type="scientific">Trepomonas sp. PC1</name>
    <dbReference type="NCBI Taxonomy" id="1076344"/>
    <lineage>
        <taxon>Eukaryota</taxon>
        <taxon>Metamonada</taxon>
        <taxon>Diplomonadida</taxon>
        <taxon>Hexamitidae</taxon>
        <taxon>Hexamitinae</taxon>
        <taxon>Trepomonas</taxon>
    </lineage>
</organism>
<keyword evidence="5 6" id="KW-0472">Membrane</keyword>
<name>A0A146KFN6_9EUKA</name>
<feature type="transmembrane region" description="Helical" evidence="6">
    <location>
        <begin position="213"/>
        <end position="236"/>
    </location>
</feature>
<feature type="transmembrane region" description="Helical" evidence="6">
    <location>
        <begin position="278"/>
        <end position="301"/>
    </location>
</feature>
<comment type="subcellular location">
    <subcellularLocation>
        <location evidence="1">Membrane</location>
        <topology evidence="1">Multi-pass membrane protein</topology>
    </subcellularLocation>
</comment>
<evidence type="ECO:0000313" key="8">
    <source>
        <dbReference type="EMBL" id="JAP94099.1"/>
    </source>
</evidence>
<gene>
    <name evidence="8" type="ORF">TPC1_13368</name>
</gene>
<proteinExistence type="inferred from homology"/>
<feature type="transmembrane region" description="Helical" evidence="6">
    <location>
        <begin position="248"/>
        <end position="271"/>
    </location>
</feature>
<feature type="domain" description="Major facilitator superfamily (MFS) profile" evidence="7">
    <location>
        <begin position="7"/>
        <end position="396"/>
    </location>
</feature>
<dbReference type="SUPFAM" id="SSF103473">
    <property type="entry name" value="MFS general substrate transporter"/>
    <property type="match status" value="1"/>
</dbReference>
<evidence type="ECO:0000256" key="2">
    <source>
        <dbReference type="ARBA" id="ARBA00010992"/>
    </source>
</evidence>
<dbReference type="PANTHER" id="PTHR48022:SF2">
    <property type="entry name" value="PLASTIDIC GLUCOSE TRANSPORTER 4"/>
    <property type="match status" value="1"/>
</dbReference>
<comment type="similarity">
    <text evidence="2">Belongs to the major facilitator superfamily. Sugar transporter (TC 2.A.1.1) family.</text>
</comment>
<dbReference type="GO" id="GO:0005351">
    <property type="term" value="F:carbohydrate:proton symporter activity"/>
    <property type="evidence" value="ECO:0007669"/>
    <property type="project" value="TreeGrafter"/>
</dbReference>
<reference evidence="8" key="1">
    <citation type="submission" date="2015-07" db="EMBL/GenBank/DDBJ databases">
        <title>Adaptation to a free-living lifestyle via gene acquisitions in the diplomonad Trepomonas sp. PC1.</title>
        <authorList>
            <person name="Xu F."/>
            <person name="Jerlstrom-Hultqvist J."/>
            <person name="Kolisko M."/>
            <person name="Simpson A.G.B."/>
            <person name="Roger A.J."/>
            <person name="Svard S.G."/>
            <person name="Andersson J.O."/>
        </authorList>
    </citation>
    <scope>NUCLEOTIDE SEQUENCE</scope>
    <source>
        <strain evidence="8">PC1</strain>
    </source>
</reference>
<feature type="transmembrane region" description="Helical" evidence="6">
    <location>
        <begin position="307"/>
        <end position="332"/>
    </location>
</feature>
<feature type="transmembrane region" description="Helical" evidence="6">
    <location>
        <begin position="73"/>
        <end position="96"/>
    </location>
</feature>
<feature type="transmembrane region" description="Helical" evidence="6">
    <location>
        <begin position="102"/>
        <end position="119"/>
    </location>
</feature>
<dbReference type="PANTHER" id="PTHR48022">
    <property type="entry name" value="PLASTIDIC GLUCOSE TRANSPORTER 4"/>
    <property type="match status" value="1"/>
</dbReference>
<feature type="transmembrane region" description="Helical" evidence="6">
    <location>
        <begin position="160"/>
        <end position="178"/>
    </location>
</feature>
<dbReference type="Pfam" id="PF00083">
    <property type="entry name" value="Sugar_tr"/>
    <property type="match status" value="2"/>
</dbReference>
<dbReference type="InterPro" id="IPR036259">
    <property type="entry name" value="MFS_trans_sf"/>
</dbReference>
<feature type="transmembrane region" description="Helical" evidence="6">
    <location>
        <begin position="131"/>
        <end position="154"/>
    </location>
</feature>
<keyword evidence="4 6" id="KW-1133">Transmembrane helix</keyword>
<feature type="transmembrane region" description="Helical" evidence="6">
    <location>
        <begin position="344"/>
        <end position="366"/>
    </location>
</feature>
<protein>
    <submittedName>
        <fullName evidence="8">Major facilitator superfamily protein</fullName>
    </submittedName>
</protein>
<dbReference type="GO" id="GO:0016020">
    <property type="term" value="C:membrane"/>
    <property type="evidence" value="ECO:0007669"/>
    <property type="project" value="UniProtKB-SubCell"/>
</dbReference>
<sequence>IVLLFDFMVANSFGGTISSTNNDILNLYCQQSLVKFELTGLVTSLITVSALVGMTIGSLVTSQLTKKYKKIRITQICAIICLVANGSCCFPIHWTLLVAQRIIAGFGQAIISTIIPGWMSELISSKSRSQMMVLFQFFITTGIFVNSLVMLAISKWYWPIFLYTMFCNVSIALCTLMIKEQQATQSHIAEMVEDVVHIRKRLTLKSKEMRKSLMNVIFLGIGSQATGINVVVLYASKIFAAELDIDRAGIVGNLIAAGANCLPVLIPLIFLQHIGRKRFLLIGQFICCVGLVGLCLTNLLNINFSDILTIIFSIIFLIGFEIGPGPFVYVVVSEIFPKQLKTQLISATFTLMWITNVILILTFPFFENVVYLAYLFYFIISLSAGIGLCFTLPETKGKSLEQIENEVTRLNSVSKQRNISILTNQSIEEPKIGMQLGTNYLETLYRKDDADVLKGD</sequence>
<evidence type="ECO:0000256" key="5">
    <source>
        <dbReference type="ARBA" id="ARBA00023136"/>
    </source>
</evidence>
<feature type="transmembrane region" description="Helical" evidence="6">
    <location>
        <begin position="372"/>
        <end position="392"/>
    </location>
</feature>
<dbReference type="InterPro" id="IPR005828">
    <property type="entry name" value="MFS_sugar_transport-like"/>
</dbReference>
<feature type="non-terminal residue" evidence="8">
    <location>
        <position position="1"/>
    </location>
</feature>
<dbReference type="InterPro" id="IPR050360">
    <property type="entry name" value="MFS_Sugar_Transporters"/>
</dbReference>